<dbReference type="OrthoDB" id="433457at2759"/>
<evidence type="ECO:0000256" key="2">
    <source>
        <dbReference type="ARBA" id="ARBA00023242"/>
    </source>
</evidence>
<reference evidence="7" key="1">
    <citation type="submission" date="2022-07" db="EMBL/GenBank/DDBJ databases">
        <title>Phylogenomic reconstructions and comparative analyses of Kickxellomycotina fungi.</title>
        <authorList>
            <person name="Reynolds N.K."/>
            <person name="Stajich J.E."/>
            <person name="Barry K."/>
            <person name="Grigoriev I.V."/>
            <person name="Crous P."/>
            <person name="Smith M.E."/>
        </authorList>
    </citation>
    <scope>NUCLEOTIDE SEQUENCE</scope>
    <source>
        <strain evidence="7">IMI 214461</strain>
    </source>
</reference>
<feature type="domain" description="RSE1/DDB1/CPSF1 first beta-propeller" evidence="5">
    <location>
        <begin position="15"/>
        <end position="147"/>
    </location>
</feature>
<feature type="non-terminal residue" evidence="7">
    <location>
        <position position="1246"/>
    </location>
</feature>
<accession>A0A9W8BAA9</accession>
<evidence type="ECO:0000259" key="6">
    <source>
        <dbReference type="Pfam" id="PF23726"/>
    </source>
</evidence>
<evidence type="ECO:0000313" key="7">
    <source>
        <dbReference type="EMBL" id="KAJ2001805.1"/>
    </source>
</evidence>
<feature type="region of interest" description="Disordered" evidence="3">
    <location>
        <begin position="919"/>
        <end position="942"/>
    </location>
</feature>
<name>A0A9W8BAA9_9FUNG</name>
<evidence type="ECO:0000256" key="1">
    <source>
        <dbReference type="ARBA" id="ARBA00004123"/>
    </source>
</evidence>
<keyword evidence="8" id="KW-1185">Reference proteome</keyword>
<evidence type="ECO:0000256" key="3">
    <source>
        <dbReference type="SAM" id="MobiDB-lite"/>
    </source>
</evidence>
<gene>
    <name evidence="7" type="primary">DDB1</name>
    <name evidence="7" type="ORF">H4R26_003933</name>
</gene>
<dbReference type="Gene3D" id="2.130.10.10">
    <property type="entry name" value="YVTN repeat-like/Quinoprotein amine dehydrogenase"/>
    <property type="match status" value="4"/>
</dbReference>
<sequence length="1246" mass="129837">MQYQYIVSAHKASAVAASVSGPFTAADESNLVVAKGNRIEIYATSEGDTRLIGEYSLYGQISALHMFQPPDRATGLLLVVSEGRQNNFAVLSWDAGEQTIQTESSGEIAERTGRPTTERKLVSVDHAARLIAVYAYQGIVHLLPLVGSAEDSAWRALVKHAGFDGGGGHPYAVREALAGGLRVPRSLRADGGKGKGKAAAHATRSSDAYAVVTRYINELKVVDLQFMLDAAEAPAFAVLYEDANMTRQVRVYTVGAGAGELRPSAVWTSEPVEPTARLLVALPRGAVLVVGDAAVAVAAAGRAPVALAKRAAVPAAATWVDGACERLLLGDDDGELSLVVLRYDASRHVRELVVERLGAVPAPAALAMLRGGAVFVGSRCGDHAVVRLHAEPRQAAELPIDAALALGPIVRAAAGASAPPSSFVEPLAAPELFASLAPVVDVCAVGGGSGSGGCVVTCSGQRCTPALRLVRNGVGVEGAAAAAVRGAVRAWTLPSQTGGSALAVLSLVGATRVLGWAARGGSVELAELAQPGGWRLGEPTLAAAMARDGRHAVHVTPAGVLLLDAADAWRACAAWAPAGRISAAAAAGDQIVVASDGGAVALVEVRGAALALVAQRRVDHAVSCVALATWPGAAHVALGLWGANDVCVLALPDLAPATPSVPLLRPGSALPRSVLLCALGGAPYLLVGAGDGVLHQIALSRDPDHHGLLRAGEYKTVQLGSRPLELALFANHGAPSVFVAGDHPAVLFASGGTPPPSSAGVPAKLMCANVDAQGAIRCVAPLNLSCFPDALLLLSDDRMWIGRPDPSQRLHIRTRPLPPFAAPHRIVYNAAAAVFGVATIHAIPSGDLVDMEAWQDLALGDSPAQQQFQTFPVEAARFSVFGGGSVQPMDIKDSILLMPFEMPESLCVVTLACLPRPPAERDEPAATESVLQDQQPPSPTSAAATALSDVFLLGTSVVLPGEDDAKRGRVLALQWDKSTQKICHAGSFAALGAVYALVPFRSMLLAAIGSRLLLLGWQHRSQSQIEQRGEGLLGDYELVVLCSQQTQIAALSLAVNGDYIIVGDLMASVSVYRYEESNVPMLPPSLPAPATAPGEASRAAPGEVRTRRRWQLVPVARDYDGVWTTCVAAVPPPLAQNVDRLYPTPIEAEMTFTAAGVAAPDYAMAFRDALCERFMVADAYCNIFRVAHSSNGIPQAAGMVAEQRLFVEARWHLGDMINVIRAGSLVMDVADPEFPDTFRASLIYGT</sequence>
<evidence type="ECO:0000313" key="8">
    <source>
        <dbReference type="Proteomes" id="UP001150907"/>
    </source>
</evidence>
<dbReference type="GO" id="GO:0003676">
    <property type="term" value="F:nucleic acid binding"/>
    <property type="evidence" value="ECO:0007669"/>
    <property type="project" value="InterPro"/>
</dbReference>
<comment type="caution">
    <text evidence="7">The sequence shown here is derived from an EMBL/GenBank/DDBJ whole genome shotgun (WGS) entry which is preliminary data.</text>
</comment>
<proteinExistence type="predicted"/>
<comment type="subcellular location">
    <subcellularLocation>
        <location evidence="1">Nucleus</location>
    </subcellularLocation>
</comment>
<dbReference type="GO" id="GO:0005634">
    <property type="term" value="C:nucleus"/>
    <property type="evidence" value="ECO:0007669"/>
    <property type="project" value="UniProtKB-SubCell"/>
</dbReference>
<feature type="domain" description="RSE1/DDB1/CPSF1 first beta-propeller" evidence="5">
    <location>
        <begin position="204"/>
        <end position="392"/>
    </location>
</feature>
<dbReference type="InterPro" id="IPR058543">
    <property type="entry name" value="Beta-prop_RSE1/DDB1/CPSF1_2nd"/>
</dbReference>
<protein>
    <submittedName>
        <fullName evidence="7">DNA damage-binding protein 1</fullName>
    </submittedName>
</protein>
<keyword evidence="2" id="KW-0539">Nucleus</keyword>
<dbReference type="EMBL" id="JANBQF010000363">
    <property type="protein sequence ID" value="KAJ2001805.1"/>
    <property type="molecule type" value="Genomic_DNA"/>
</dbReference>
<dbReference type="InterPro" id="IPR004871">
    <property type="entry name" value="RSE1/DDB1/CPSF1_C"/>
</dbReference>
<dbReference type="InterPro" id="IPR050358">
    <property type="entry name" value="RSE1/DDB1/CFT1"/>
</dbReference>
<dbReference type="Pfam" id="PF03178">
    <property type="entry name" value="CPSF_A"/>
    <property type="match status" value="1"/>
</dbReference>
<feature type="domain" description="RSE1/DDB1/CPSF1 second beta-propeller" evidence="6">
    <location>
        <begin position="503"/>
        <end position="752"/>
    </location>
</feature>
<evidence type="ECO:0000259" key="4">
    <source>
        <dbReference type="Pfam" id="PF03178"/>
    </source>
</evidence>
<organism evidence="7 8">
    <name type="scientific">Coemansia thaxteri</name>
    <dbReference type="NCBI Taxonomy" id="2663907"/>
    <lineage>
        <taxon>Eukaryota</taxon>
        <taxon>Fungi</taxon>
        <taxon>Fungi incertae sedis</taxon>
        <taxon>Zoopagomycota</taxon>
        <taxon>Kickxellomycotina</taxon>
        <taxon>Kickxellomycetes</taxon>
        <taxon>Kickxellales</taxon>
        <taxon>Kickxellaceae</taxon>
        <taxon>Coemansia</taxon>
    </lineage>
</organism>
<feature type="domain" description="RSE1/DDB1/CPSF1 C-terminal" evidence="4">
    <location>
        <begin position="946"/>
        <end position="1079"/>
    </location>
</feature>
<dbReference type="Proteomes" id="UP001150907">
    <property type="component" value="Unassembled WGS sequence"/>
</dbReference>
<dbReference type="InterPro" id="IPR018846">
    <property type="entry name" value="Beta-prop_RSE1/DDB1/CPSF1_1st"/>
</dbReference>
<evidence type="ECO:0000259" key="5">
    <source>
        <dbReference type="Pfam" id="PF10433"/>
    </source>
</evidence>
<dbReference type="AlphaFoldDB" id="A0A9W8BAA9"/>
<dbReference type="Pfam" id="PF10433">
    <property type="entry name" value="Beta-prop_RSE1_1st"/>
    <property type="match status" value="2"/>
</dbReference>
<dbReference type="PANTHER" id="PTHR10644">
    <property type="entry name" value="DNA REPAIR/RNA PROCESSING CPSF FAMILY"/>
    <property type="match status" value="1"/>
</dbReference>
<dbReference type="InterPro" id="IPR015943">
    <property type="entry name" value="WD40/YVTN_repeat-like_dom_sf"/>
</dbReference>
<dbReference type="Pfam" id="PF23726">
    <property type="entry name" value="Beta-prop_RSE1_2nd"/>
    <property type="match status" value="1"/>
</dbReference>